<dbReference type="InterPro" id="IPR002347">
    <property type="entry name" value="SDR_fam"/>
</dbReference>
<protein>
    <submittedName>
        <fullName evidence="4">Short-chain dehydrogenase/reductase SDR</fullName>
    </submittedName>
</protein>
<dbReference type="OrthoDB" id="658698at2"/>
<accession>D5UZR7</accession>
<dbReference type="GO" id="GO:0005829">
    <property type="term" value="C:cytosol"/>
    <property type="evidence" value="ECO:0007669"/>
    <property type="project" value="TreeGrafter"/>
</dbReference>
<keyword evidence="2" id="KW-0521">NADP</keyword>
<dbReference type="PANTHER" id="PTHR43391">
    <property type="entry name" value="RETINOL DEHYDROGENASE-RELATED"/>
    <property type="match status" value="1"/>
</dbReference>
<organism evidence="4 5">
    <name type="scientific">Arcobacter nitrofigilis (strain ATCC 33309 / DSM 7299 / CCUG 15893 / LMG 7604 / NCTC 12251 / CI)</name>
    <name type="common">Campylobacter nitrofigilis</name>
    <dbReference type="NCBI Taxonomy" id="572480"/>
    <lineage>
        <taxon>Bacteria</taxon>
        <taxon>Pseudomonadati</taxon>
        <taxon>Campylobacterota</taxon>
        <taxon>Epsilonproteobacteria</taxon>
        <taxon>Campylobacterales</taxon>
        <taxon>Arcobacteraceae</taxon>
        <taxon>Arcobacter</taxon>
    </lineage>
</organism>
<evidence type="ECO:0000313" key="4">
    <source>
        <dbReference type="EMBL" id="ADG93286.1"/>
    </source>
</evidence>
<dbReference type="InterPro" id="IPR036291">
    <property type="entry name" value="NAD(P)-bd_dom_sf"/>
</dbReference>
<dbReference type="eggNOG" id="COG0300">
    <property type="taxonomic scope" value="Bacteria"/>
</dbReference>
<evidence type="ECO:0000256" key="3">
    <source>
        <dbReference type="ARBA" id="ARBA00023002"/>
    </source>
</evidence>
<dbReference type="Gene3D" id="3.40.50.720">
    <property type="entry name" value="NAD(P)-binding Rossmann-like Domain"/>
    <property type="match status" value="1"/>
</dbReference>
<dbReference type="STRING" id="572480.Arnit_1632"/>
<gene>
    <name evidence="4" type="ordered locus">Arnit_1632</name>
</gene>
<dbReference type="PROSITE" id="PS00061">
    <property type="entry name" value="ADH_SHORT"/>
    <property type="match status" value="1"/>
</dbReference>
<evidence type="ECO:0000256" key="1">
    <source>
        <dbReference type="ARBA" id="ARBA00006484"/>
    </source>
</evidence>
<keyword evidence="3" id="KW-0560">Oxidoreductase</keyword>
<dbReference type="RefSeq" id="WP_013135431.1">
    <property type="nucleotide sequence ID" value="NC_014166.1"/>
</dbReference>
<comment type="similarity">
    <text evidence="1">Belongs to the short-chain dehydrogenases/reductases (SDR) family.</text>
</comment>
<keyword evidence="5" id="KW-1185">Reference proteome</keyword>
<dbReference type="PRINTS" id="PR00081">
    <property type="entry name" value="GDHRDH"/>
</dbReference>
<name>D5UZR7_ARCNC</name>
<dbReference type="KEGG" id="ant:Arnit_1632"/>
<reference evidence="4 5" key="1">
    <citation type="journal article" date="2010" name="Stand. Genomic Sci.">
        <title>Complete genome sequence of Arcobacter nitrofigilis type strain (CI).</title>
        <authorList>
            <person name="Pati A."/>
            <person name="Gronow S."/>
            <person name="Lapidus A."/>
            <person name="Copeland A."/>
            <person name="Glavina Del Rio T."/>
            <person name="Nolan M."/>
            <person name="Lucas S."/>
            <person name="Tice H."/>
            <person name="Cheng J.F."/>
            <person name="Han C."/>
            <person name="Chertkov O."/>
            <person name="Bruce D."/>
            <person name="Tapia R."/>
            <person name="Goodwin L."/>
            <person name="Pitluck S."/>
            <person name="Liolios K."/>
            <person name="Ivanova N."/>
            <person name="Mavromatis K."/>
            <person name="Chen A."/>
            <person name="Palaniappan K."/>
            <person name="Land M."/>
            <person name="Hauser L."/>
            <person name="Chang Y.J."/>
            <person name="Jeffries C.D."/>
            <person name="Detter J.C."/>
            <person name="Rohde M."/>
            <person name="Goker M."/>
            <person name="Bristow J."/>
            <person name="Eisen J.A."/>
            <person name="Markowitz V."/>
            <person name="Hugenholtz P."/>
            <person name="Klenk H.P."/>
            <person name="Kyrpides N.C."/>
        </authorList>
    </citation>
    <scope>NUCLEOTIDE SEQUENCE [LARGE SCALE GENOMIC DNA]</scope>
    <source>
        <strain evidence="5">ATCC 33309 / DSM 7299 / CCUG 15893 / LMG 7604 / NCTC 12251 / CI</strain>
    </source>
</reference>
<proteinExistence type="inferred from homology"/>
<evidence type="ECO:0000313" key="5">
    <source>
        <dbReference type="Proteomes" id="UP000000939"/>
    </source>
</evidence>
<dbReference type="SUPFAM" id="SSF51735">
    <property type="entry name" value="NAD(P)-binding Rossmann-fold domains"/>
    <property type="match status" value="1"/>
</dbReference>
<evidence type="ECO:0000256" key="2">
    <source>
        <dbReference type="ARBA" id="ARBA00022857"/>
    </source>
</evidence>
<dbReference type="InterPro" id="IPR020904">
    <property type="entry name" value="Sc_DH/Rdtase_CS"/>
</dbReference>
<dbReference type="HOGENOM" id="CLU_010194_2_1_7"/>
<dbReference type="PANTHER" id="PTHR43391:SF14">
    <property type="entry name" value="DEHYDROGENASE_REDUCTASE SDR FAMILY PROTEIN 7-LIKE"/>
    <property type="match status" value="1"/>
</dbReference>
<dbReference type="Proteomes" id="UP000000939">
    <property type="component" value="Chromosome"/>
</dbReference>
<dbReference type="EMBL" id="CP001999">
    <property type="protein sequence ID" value="ADG93286.1"/>
    <property type="molecule type" value="Genomic_DNA"/>
</dbReference>
<dbReference type="Pfam" id="PF00106">
    <property type="entry name" value="adh_short"/>
    <property type="match status" value="1"/>
</dbReference>
<dbReference type="GO" id="GO:0016491">
    <property type="term" value="F:oxidoreductase activity"/>
    <property type="evidence" value="ECO:0007669"/>
    <property type="project" value="UniProtKB-KW"/>
</dbReference>
<sequence>MKNIWIIGSSSGIGLELLSIYLKQDYKIIASARTIETSKELLALQKKYPTKLNLLDIDVSNIQSVEEAVKKTFNIFDKIDITIFNAAVYEVMSMEKWNIKHYENMTNINYLGALRLTTTLVPFYEKQGFGRLVFNASLSSYFGLLYGGGYSASKAALVNFAQSIQAELIVKNIEIQIINHGFVKTRLTQKNDFEMPDLITSEVAAKNIYEGINKKYSFEIRFPFKISLFLRLMAMLPYRISLAINKKLLK</sequence>
<dbReference type="AlphaFoldDB" id="D5UZR7"/>